<comment type="caution">
    <text evidence="2">The sequence shown here is derived from an EMBL/GenBank/DDBJ whole genome shotgun (WGS) entry which is preliminary data.</text>
</comment>
<dbReference type="EMBL" id="JBEZUR010000034">
    <property type="protein sequence ID" value="MEU3556503.1"/>
    <property type="molecule type" value="Genomic_DNA"/>
</dbReference>
<gene>
    <name evidence="2" type="ORF">AB0E65_20170</name>
</gene>
<evidence type="ECO:0000313" key="2">
    <source>
        <dbReference type="EMBL" id="MEU3556503.1"/>
    </source>
</evidence>
<organism evidence="2 3">
    <name type="scientific">Streptomyces fragilis</name>
    <dbReference type="NCBI Taxonomy" id="67301"/>
    <lineage>
        <taxon>Bacteria</taxon>
        <taxon>Bacillati</taxon>
        <taxon>Actinomycetota</taxon>
        <taxon>Actinomycetes</taxon>
        <taxon>Kitasatosporales</taxon>
        <taxon>Streptomycetaceae</taxon>
        <taxon>Streptomyces</taxon>
    </lineage>
</organism>
<feature type="transmembrane region" description="Helical" evidence="1">
    <location>
        <begin position="107"/>
        <end position="127"/>
    </location>
</feature>
<accession>A0ABV2YL96</accession>
<keyword evidence="3" id="KW-1185">Reference proteome</keyword>
<evidence type="ECO:0000313" key="3">
    <source>
        <dbReference type="Proteomes" id="UP001550850"/>
    </source>
</evidence>
<dbReference type="RefSeq" id="WP_245967824.1">
    <property type="nucleotide sequence ID" value="NZ_BEVZ01000012.1"/>
</dbReference>
<proteinExistence type="predicted"/>
<reference evidence="2 3" key="1">
    <citation type="submission" date="2024-06" db="EMBL/GenBank/DDBJ databases">
        <title>The Natural Products Discovery Center: Release of the First 8490 Sequenced Strains for Exploring Actinobacteria Biosynthetic Diversity.</title>
        <authorList>
            <person name="Kalkreuter E."/>
            <person name="Kautsar S.A."/>
            <person name="Yang D."/>
            <person name="Bader C.D."/>
            <person name="Teijaro C.N."/>
            <person name="Fluegel L."/>
            <person name="Davis C.M."/>
            <person name="Simpson J.R."/>
            <person name="Lauterbach L."/>
            <person name="Steele A.D."/>
            <person name="Gui C."/>
            <person name="Meng S."/>
            <person name="Li G."/>
            <person name="Viehrig K."/>
            <person name="Ye F."/>
            <person name="Su P."/>
            <person name="Kiefer A.F."/>
            <person name="Nichols A."/>
            <person name="Cepeda A.J."/>
            <person name="Yan W."/>
            <person name="Fan B."/>
            <person name="Jiang Y."/>
            <person name="Adhikari A."/>
            <person name="Zheng C.-J."/>
            <person name="Schuster L."/>
            <person name="Cowan T.M."/>
            <person name="Smanski M.J."/>
            <person name="Chevrette M.G."/>
            <person name="De Carvalho L.P.S."/>
            <person name="Shen B."/>
        </authorList>
    </citation>
    <scope>NUCLEOTIDE SEQUENCE [LARGE SCALE GENOMIC DNA]</scope>
    <source>
        <strain evidence="2 3">NPDC038104</strain>
    </source>
</reference>
<name>A0ABV2YL96_9ACTN</name>
<evidence type="ECO:0000256" key="1">
    <source>
        <dbReference type="SAM" id="Phobius"/>
    </source>
</evidence>
<protein>
    <recommendedName>
        <fullName evidence="4">Integral membrane protein</fullName>
    </recommendedName>
</protein>
<dbReference type="Proteomes" id="UP001550850">
    <property type="component" value="Unassembled WGS sequence"/>
</dbReference>
<evidence type="ECO:0008006" key="4">
    <source>
        <dbReference type="Google" id="ProtNLM"/>
    </source>
</evidence>
<feature type="transmembrane region" description="Helical" evidence="1">
    <location>
        <begin position="68"/>
        <end position="87"/>
    </location>
</feature>
<feature type="transmembrane region" description="Helical" evidence="1">
    <location>
        <begin position="43"/>
        <end position="61"/>
    </location>
</feature>
<sequence>MPGPLELLTRVVAAAGLAVDAYLHVDLASTYDAGAATVSQGTLFRVEAVLAALAALVVLFFRSRLLRAYAFLVAAGGLAAVLLYRYVDVGAFGPFPDMYEPVWYTKKVVSAAAQAVATVATAVLLALPRRR</sequence>
<keyword evidence="1" id="KW-0812">Transmembrane</keyword>
<keyword evidence="1" id="KW-0472">Membrane</keyword>
<keyword evidence="1" id="KW-1133">Transmembrane helix</keyword>